<keyword evidence="1" id="KW-1133">Transmembrane helix</keyword>
<keyword evidence="1" id="KW-0472">Membrane</keyword>
<accession>Q6AQX4</accession>
<dbReference type="RefSeq" id="WP_011187766.1">
    <property type="nucleotide sequence ID" value="NC_006138.1"/>
</dbReference>
<sequence length="311" mass="35665">MATIGVNKSGDIIHYVEGGEIQHHNGINYIDVENELIEPMVSHKYKILNFKYKYGKIYMPFYRTIRSKIKVFFKRIDVKRISEQIIDMLPYFLASSISAFLASIITIFSLALQDNIVVSQNDFITIFIPCLAALLTLFGVYASIREARLASEQQRENSVKPILTFSGFKKNQHPLATGVIELNIEGLGENNDSQARMEELFFIENIGLGKARNIQFVNVDRRGVFHHHGHNIKLFEPGARSEMLLTVPNTLDPFSSEMIILYSRCENIYGDTVIHKHIFALSLNANNIDILRDESVMKKNKENRDIIRRLQ</sequence>
<dbReference type="Proteomes" id="UP000000602">
    <property type="component" value="Chromosome"/>
</dbReference>
<feature type="transmembrane region" description="Helical" evidence="1">
    <location>
        <begin position="89"/>
        <end position="111"/>
    </location>
</feature>
<keyword evidence="1" id="KW-0812">Transmembrane</keyword>
<evidence type="ECO:0000313" key="3">
    <source>
        <dbReference type="Proteomes" id="UP000000602"/>
    </source>
</evidence>
<name>Q6AQX4_DESPS</name>
<organism evidence="2 3">
    <name type="scientific">Desulfotalea psychrophila (strain LSv54 / DSM 12343)</name>
    <dbReference type="NCBI Taxonomy" id="177439"/>
    <lineage>
        <taxon>Bacteria</taxon>
        <taxon>Pseudomonadati</taxon>
        <taxon>Thermodesulfobacteriota</taxon>
        <taxon>Desulfobulbia</taxon>
        <taxon>Desulfobulbales</taxon>
        <taxon>Desulfocapsaceae</taxon>
        <taxon>Desulfotalea</taxon>
    </lineage>
</organism>
<protein>
    <submittedName>
        <fullName evidence="2">Uncharacterized protein</fullName>
    </submittedName>
</protein>
<dbReference type="EMBL" id="CR522870">
    <property type="protein sequence ID" value="CAG35250.1"/>
    <property type="molecule type" value="Genomic_DNA"/>
</dbReference>
<dbReference type="HOGENOM" id="CLU_893505_0_0_7"/>
<evidence type="ECO:0000256" key="1">
    <source>
        <dbReference type="SAM" id="Phobius"/>
    </source>
</evidence>
<reference evidence="3" key="1">
    <citation type="journal article" date="2004" name="Environ. Microbiol.">
        <title>The genome of Desulfotalea psychrophila, a sulfate-reducing bacterium from permanently cold Arctic sediments.</title>
        <authorList>
            <person name="Rabus R."/>
            <person name="Ruepp A."/>
            <person name="Frickey T."/>
            <person name="Rattei T."/>
            <person name="Fartmann B."/>
            <person name="Stark M."/>
            <person name="Bauer M."/>
            <person name="Zibat A."/>
            <person name="Lombardot T."/>
            <person name="Becker I."/>
            <person name="Amann J."/>
            <person name="Gellner K."/>
            <person name="Teeling H."/>
            <person name="Leuschner W.D."/>
            <person name="Gloeckner F.-O."/>
            <person name="Lupas A.N."/>
            <person name="Amann R."/>
            <person name="Klenk H.-P."/>
        </authorList>
    </citation>
    <scope>NUCLEOTIDE SEQUENCE [LARGE SCALE GENOMIC DNA]</scope>
    <source>
        <strain evidence="3">DSM 12343 / LSv54</strain>
    </source>
</reference>
<gene>
    <name evidence="2" type="ordered locus">DP0521</name>
</gene>
<proteinExistence type="predicted"/>
<evidence type="ECO:0000313" key="2">
    <source>
        <dbReference type="EMBL" id="CAG35250.1"/>
    </source>
</evidence>
<feature type="transmembrane region" description="Helical" evidence="1">
    <location>
        <begin position="123"/>
        <end position="144"/>
    </location>
</feature>
<dbReference type="KEGG" id="dps:DP0521"/>
<keyword evidence="3" id="KW-1185">Reference proteome</keyword>
<dbReference type="AlphaFoldDB" id="Q6AQX4"/>